<dbReference type="CDD" id="cd00831">
    <property type="entry name" value="CHS_like"/>
    <property type="match status" value="1"/>
</dbReference>
<feature type="domain" description="Chalcone/stilbene synthase C-terminal" evidence="3">
    <location>
        <begin position="392"/>
        <end position="461"/>
    </location>
</feature>
<proteinExistence type="inferred from homology"/>
<feature type="transmembrane region" description="Helical" evidence="2">
    <location>
        <begin position="50"/>
        <end position="69"/>
    </location>
</feature>
<dbReference type="Pfam" id="PF08392">
    <property type="entry name" value="FAE1_CUT1_RppA"/>
    <property type="match status" value="2"/>
</dbReference>
<feature type="domain" description="FAE" evidence="4">
    <location>
        <begin position="241"/>
        <end position="371"/>
    </location>
</feature>
<feature type="domain" description="FAE" evidence="4">
    <location>
        <begin position="73"/>
        <end position="240"/>
    </location>
</feature>
<accession>A0ABY8UR64</accession>
<keyword evidence="2" id="KW-1133">Transmembrane helix</keyword>
<dbReference type="EMBL" id="CP126224">
    <property type="protein sequence ID" value="WIA24097.1"/>
    <property type="molecule type" value="Genomic_DNA"/>
</dbReference>
<evidence type="ECO:0000313" key="5">
    <source>
        <dbReference type="EMBL" id="WIA24097.1"/>
    </source>
</evidence>
<gene>
    <name evidence="5" type="ORF">OEZ85_013701</name>
</gene>
<dbReference type="PIRSF" id="PIRSF036417">
    <property type="entry name" value="3-ktacl-CoA_syn"/>
    <property type="match status" value="1"/>
</dbReference>
<evidence type="ECO:0000256" key="1">
    <source>
        <dbReference type="PIRNR" id="PIRNR036417"/>
    </source>
</evidence>
<keyword evidence="6" id="KW-1185">Reference proteome</keyword>
<dbReference type="InterPro" id="IPR012392">
    <property type="entry name" value="3-ktacl-CoA_syn"/>
</dbReference>
<dbReference type="Gene3D" id="3.40.47.10">
    <property type="match status" value="1"/>
</dbReference>
<dbReference type="InterPro" id="IPR012328">
    <property type="entry name" value="Chalcone/stilbene_synt_C"/>
</dbReference>
<name>A0ABY8UR64_TETOB</name>
<dbReference type="InterPro" id="IPR013601">
    <property type="entry name" value="FAE1_typ3_polyketide_synth"/>
</dbReference>
<keyword evidence="1" id="KW-0012">Acyltransferase</keyword>
<keyword evidence="2" id="KW-0812">Transmembrane</keyword>
<comment type="pathway">
    <text evidence="1">Lipid metabolism; fatty acid biosynthesis.</text>
</comment>
<comment type="similarity">
    <text evidence="1">Belongs to the thiolase-like superfamily. Chalcone/stilbene synthases family.</text>
</comment>
<evidence type="ECO:0000313" key="6">
    <source>
        <dbReference type="Proteomes" id="UP001244341"/>
    </source>
</evidence>
<dbReference type="SUPFAM" id="SSF53901">
    <property type="entry name" value="Thiolase-like"/>
    <property type="match status" value="2"/>
</dbReference>
<evidence type="ECO:0000259" key="4">
    <source>
        <dbReference type="Pfam" id="PF08392"/>
    </source>
</evidence>
<organism evidence="5 6">
    <name type="scientific">Tetradesmus obliquus</name>
    <name type="common">Green alga</name>
    <name type="synonym">Acutodesmus obliquus</name>
    <dbReference type="NCBI Taxonomy" id="3088"/>
    <lineage>
        <taxon>Eukaryota</taxon>
        <taxon>Viridiplantae</taxon>
        <taxon>Chlorophyta</taxon>
        <taxon>core chlorophytes</taxon>
        <taxon>Chlorophyceae</taxon>
        <taxon>CS clade</taxon>
        <taxon>Sphaeropleales</taxon>
        <taxon>Scenedesmaceae</taxon>
        <taxon>Tetradesmus</taxon>
    </lineage>
</organism>
<protein>
    <recommendedName>
        <fullName evidence="1">3-ketoacyl-CoA synthase</fullName>
        <ecNumber evidence="1">2.3.1.-</ecNumber>
    </recommendedName>
</protein>
<sequence length="523" mass="57597">MSHAGTLAMIPALGYVAGKVAEHKEQLLQDLNAALSTLLDTPIREMPVQLLLQILAALVLAVAVLVWYVRKAAAKPKPVYLLDFAMAHPPDTWRFTKERFVPANSLNTRFNPESLDFLGKMLERSGLGNDTYTPPWLVNEPIVMDIAHARLEFEVTCFTAVQELLNKTGIQPRQIGCVIVNSSLFNPTPSLAAMIMNHFKMGSKTINYNLGGMGCSASLVAIDLAKQVLATLKDTYVLVVLATLKDTYVLVVSHENITNNWYPGNDRSMLLPNCIFRCNGAAMLMTNKPTEARRAKYELQHLVRVNLAGQDRAYRCVYQLEDENGDLGVRLSKDLTAVAASALQKNMVTLGPLVLPFSEKFLFAVNLLKRKFSGKKVAPYTPDFQLAFDHICIHSGGRAVIDGMQKHLALSDAAIEPSRAGLYRWGNVSSASVWYVLSYIETYKGLKGGDKVWQLSFGSGFKCNSAVWVAKKTFKDTHTCWTGFDPAKMWEDLNALTATLAAEKAAKRAAAEAAGQTLPENGH</sequence>
<keyword evidence="2" id="KW-0472">Membrane</keyword>
<keyword evidence="1" id="KW-0808">Transferase</keyword>
<dbReference type="EC" id="2.3.1.-" evidence="1"/>
<dbReference type="PANTHER" id="PTHR31561">
    <property type="entry name" value="3-KETOACYL-COA SYNTHASE"/>
    <property type="match status" value="1"/>
</dbReference>
<dbReference type="InterPro" id="IPR016039">
    <property type="entry name" value="Thiolase-like"/>
</dbReference>
<evidence type="ECO:0000256" key="2">
    <source>
        <dbReference type="SAM" id="Phobius"/>
    </source>
</evidence>
<dbReference type="Proteomes" id="UP001244341">
    <property type="component" value="Chromosome 17b"/>
</dbReference>
<evidence type="ECO:0000259" key="3">
    <source>
        <dbReference type="Pfam" id="PF02797"/>
    </source>
</evidence>
<reference evidence="5 6" key="1">
    <citation type="submission" date="2023-05" db="EMBL/GenBank/DDBJ databases">
        <title>A 100% complete, gapless, phased diploid assembly of the Scenedesmus obliquus UTEX 3031 genome.</title>
        <authorList>
            <person name="Biondi T.C."/>
            <person name="Hanschen E.R."/>
            <person name="Kwon T."/>
            <person name="Eng W."/>
            <person name="Kruse C.P.S."/>
            <person name="Koehler S.I."/>
            <person name="Kunde Y."/>
            <person name="Gleasner C.D."/>
            <person name="You Mak K.T."/>
            <person name="Polle J."/>
            <person name="Hovde B.T."/>
            <person name="Starkenburg S.R."/>
        </authorList>
    </citation>
    <scope>NUCLEOTIDE SEQUENCE [LARGE SCALE GENOMIC DNA]</scope>
    <source>
        <strain evidence="5 6">DOE0152z</strain>
    </source>
</reference>
<dbReference type="Pfam" id="PF02797">
    <property type="entry name" value="Chal_sti_synt_C"/>
    <property type="match status" value="1"/>
</dbReference>